<feature type="region of interest" description="Disordered" evidence="6">
    <location>
        <begin position="1"/>
        <end position="56"/>
    </location>
</feature>
<dbReference type="PANTHER" id="PTHR45764:SF67">
    <property type="entry name" value="BZIP TRANSCRIPTION FACTOR 2"/>
    <property type="match status" value="1"/>
</dbReference>
<evidence type="ECO:0000256" key="2">
    <source>
        <dbReference type="ARBA" id="ARBA00023015"/>
    </source>
</evidence>
<comment type="subcellular location">
    <subcellularLocation>
        <location evidence="1">Nucleus</location>
    </subcellularLocation>
</comment>
<dbReference type="GO" id="GO:0046982">
    <property type="term" value="F:protein heterodimerization activity"/>
    <property type="evidence" value="ECO:0007669"/>
    <property type="project" value="UniProtKB-ARBA"/>
</dbReference>
<reference evidence="8 9" key="1">
    <citation type="submission" date="2024-11" db="EMBL/GenBank/DDBJ databases">
        <title>A near-complete genome assembly of Cinchona calisaya.</title>
        <authorList>
            <person name="Lian D.C."/>
            <person name="Zhao X.W."/>
            <person name="Wei L."/>
        </authorList>
    </citation>
    <scope>NUCLEOTIDE SEQUENCE [LARGE SCALE GENOMIC DNA]</scope>
    <source>
        <tissue evidence="8">Nenye</tissue>
    </source>
</reference>
<keyword evidence="4" id="KW-0804">Transcription</keyword>
<organism evidence="8 9">
    <name type="scientific">Cinchona calisaya</name>
    <dbReference type="NCBI Taxonomy" id="153742"/>
    <lineage>
        <taxon>Eukaryota</taxon>
        <taxon>Viridiplantae</taxon>
        <taxon>Streptophyta</taxon>
        <taxon>Embryophyta</taxon>
        <taxon>Tracheophyta</taxon>
        <taxon>Spermatophyta</taxon>
        <taxon>Magnoliopsida</taxon>
        <taxon>eudicotyledons</taxon>
        <taxon>Gunneridae</taxon>
        <taxon>Pentapetalae</taxon>
        <taxon>asterids</taxon>
        <taxon>lamiids</taxon>
        <taxon>Gentianales</taxon>
        <taxon>Rubiaceae</taxon>
        <taxon>Cinchonoideae</taxon>
        <taxon>Cinchoneae</taxon>
        <taxon>Cinchona</taxon>
    </lineage>
</organism>
<dbReference type="InterPro" id="IPR046347">
    <property type="entry name" value="bZIP_sf"/>
</dbReference>
<evidence type="ECO:0000313" key="9">
    <source>
        <dbReference type="Proteomes" id="UP001630127"/>
    </source>
</evidence>
<dbReference type="Pfam" id="PF07716">
    <property type="entry name" value="bZIP_2"/>
    <property type="match status" value="1"/>
</dbReference>
<dbReference type="InterPro" id="IPR004827">
    <property type="entry name" value="bZIP"/>
</dbReference>
<evidence type="ECO:0000256" key="1">
    <source>
        <dbReference type="ARBA" id="ARBA00004123"/>
    </source>
</evidence>
<keyword evidence="3" id="KW-0238">DNA-binding</keyword>
<evidence type="ECO:0000259" key="7">
    <source>
        <dbReference type="PROSITE" id="PS50217"/>
    </source>
</evidence>
<dbReference type="GO" id="GO:0005634">
    <property type="term" value="C:nucleus"/>
    <property type="evidence" value="ECO:0007669"/>
    <property type="project" value="UniProtKB-SubCell"/>
</dbReference>
<dbReference type="EMBL" id="JBJUIK010000006">
    <property type="protein sequence ID" value="KAL3525345.1"/>
    <property type="molecule type" value="Genomic_DNA"/>
</dbReference>
<dbReference type="PANTHER" id="PTHR45764">
    <property type="entry name" value="BZIP TRANSCRIPTION FACTOR 44"/>
    <property type="match status" value="1"/>
</dbReference>
<dbReference type="CDD" id="cd14702">
    <property type="entry name" value="bZIP_plant_GBF1"/>
    <property type="match status" value="1"/>
</dbReference>
<protein>
    <recommendedName>
        <fullName evidence="7">BZIP domain-containing protein</fullName>
    </recommendedName>
</protein>
<feature type="compositionally biased region" description="Polar residues" evidence="6">
    <location>
        <begin position="1"/>
        <end position="16"/>
    </location>
</feature>
<dbReference type="PROSITE" id="PS00036">
    <property type="entry name" value="BZIP_BASIC"/>
    <property type="match status" value="1"/>
</dbReference>
<feature type="domain" description="BZIP" evidence="7">
    <location>
        <begin position="26"/>
        <end position="89"/>
    </location>
</feature>
<evidence type="ECO:0000256" key="4">
    <source>
        <dbReference type="ARBA" id="ARBA00023163"/>
    </source>
</evidence>
<evidence type="ECO:0000256" key="3">
    <source>
        <dbReference type="ARBA" id="ARBA00023125"/>
    </source>
</evidence>
<evidence type="ECO:0000256" key="6">
    <source>
        <dbReference type="SAM" id="MobiDB-lite"/>
    </source>
</evidence>
<gene>
    <name evidence="8" type="ORF">ACH5RR_013717</name>
</gene>
<keyword evidence="2" id="KW-0805">Transcription regulation</keyword>
<proteinExistence type="predicted"/>
<dbReference type="AlphaFoldDB" id="A0ABD3A487"/>
<sequence>MSSSTGISSGIQNSAGSDEDLQQITDLRKRKRMISNRESARRSRMKKQKHLDDMKSQANQLRNENNQILTNINITTQLYLNIEAENSVLRAQFNELSHRLQSLNDIINCLNASTNCSPVLEMDDDYYAFDYQMMSGNIGGGDPDFLNPWNLINFNQPIMAYSPADVFMY</sequence>
<dbReference type="PROSITE" id="PS50217">
    <property type="entry name" value="BZIP"/>
    <property type="match status" value="1"/>
</dbReference>
<dbReference type="Proteomes" id="UP001630127">
    <property type="component" value="Unassembled WGS sequence"/>
</dbReference>
<evidence type="ECO:0000313" key="8">
    <source>
        <dbReference type="EMBL" id="KAL3525345.1"/>
    </source>
</evidence>
<dbReference type="InterPro" id="IPR045314">
    <property type="entry name" value="bZIP_plant_GBF1"/>
</dbReference>
<keyword evidence="5" id="KW-0539">Nucleus</keyword>
<evidence type="ECO:0000256" key="5">
    <source>
        <dbReference type="ARBA" id="ARBA00023242"/>
    </source>
</evidence>
<dbReference type="SUPFAM" id="SSF57959">
    <property type="entry name" value="Leucine zipper domain"/>
    <property type="match status" value="1"/>
</dbReference>
<comment type="caution">
    <text evidence="8">The sequence shown here is derived from an EMBL/GenBank/DDBJ whole genome shotgun (WGS) entry which is preliminary data.</text>
</comment>
<dbReference type="SMART" id="SM00338">
    <property type="entry name" value="BRLZ"/>
    <property type="match status" value="1"/>
</dbReference>
<dbReference type="GO" id="GO:0003677">
    <property type="term" value="F:DNA binding"/>
    <property type="evidence" value="ECO:0007669"/>
    <property type="project" value="UniProtKB-KW"/>
</dbReference>
<dbReference type="Gene3D" id="1.20.5.170">
    <property type="match status" value="1"/>
</dbReference>
<dbReference type="FunFam" id="1.20.5.170:FF:000020">
    <property type="entry name" value="BZIP transcription factor"/>
    <property type="match status" value="1"/>
</dbReference>
<name>A0ABD3A487_9GENT</name>
<keyword evidence="9" id="KW-1185">Reference proteome</keyword>
<accession>A0ABD3A487</accession>